<evidence type="ECO:0000256" key="4">
    <source>
        <dbReference type="ARBA" id="ARBA00022737"/>
    </source>
</evidence>
<dbReference type="GO" id="GO:0050660">
    <property type="term" value="F:flavin adenine dinucleotide binding"/>
    <property type="evidence" value="ECO:0007669"/>
    <property type="project" value="InterPro"/>
</dbReference>
<dbReference type="SMART" id="SM01091">
    <property type="entry name" value="CorC_HlyC"/>
    <property type="match status" value="1"/>
</dbReference>
<keyword evidence="7 9" id="KW-0472">Membrane</keyword>
<dbReference type="FunFam" id="3.10.580.10:FF:000002">
    <property type="entry name" value="Magnesium/cobalt efflux protein CorC"/>
    <property type="match status" value="1"/>
</dbReference>
<dbReference type="Pfam" id="PF03471">
    <property type="entry name" value="CorC_HlyC"/>
    <property type="match status" value="1"/>
</dbReference>
<dbReference type="RefSeq" id="WP_117927671.1">
    <property type="nucleotide sequence ID" value="NZ_JADMWL010000004.1"/>
</dbReference>
<feature type="transmembrane region" description="Helical" evidence="9">
    <location>
        <begin position="152"/>
        <end position="178"/>
    </location>
</feature>
<dbReference type="InterPro" id="IPR002550">
    <property type="entry name" value="CNNM"/>
</dbReference>
<dbReference type="Gene3D" id="3.30.465.10">
    <property type="match status" value="1"/>
</dbReference>
<evidence type="ECO:0000256" key="5">
    <source>
        <dbReference type="ARBA" id="ARBA00022989"/>
    </source>
</evidence>
<keyword evidence="5 9" id="KW-1133">Transmembrane helix</keyword>
<evidence type="ECO:0000313" key="11">
    <source>
        <dbReference type="EMBL" id="MDB8749480.1"/>
    </source>
</evidence>
<gene>
    <name evidence="11" type="ORF">PNW00_03340</name>
</gene>
<evidence type="ECO:0000313" key="12">
    <source>
        <dbReference type="Proteomes" id="UP001213042"/>
    </source>
</evidence>
<evidence type="ECO:0000256" key="2">
    <source>
        <dbReference type="ARBA" id="ARBA00006337"/>
    </source>
</evidence>
<feature type="transmembrane region" description="Helical" evidence="9">
    <location>
        <begin position="6"/>
        <end position="32"/>
    </location>
</feature>
<dbReference type="InterPro" id="IPR044751">
    <property type="entry name" value="Ion_transp-like_CBS"/>
</dbReference>
<comment type="caution">
    <text evidence="11">The sequence shown here is derived from an EMBL/GenBank/DDBJ whole genome shotgun (WGS) entry which is preliminary data.</text>
</comment>
<feature type="domain" description="CBS" evidence="10">
    <location>
        <begin position="230"/>
        <end position="290"/>
    </location>
</feature>
<dbReference type="InterPro" id="IPR000644">
    <property type="entry name" value="CBS_dom"/>
</dbReference>
<keyword evidence="4" id="KW-0677">Repeat</keyword>
<reference evidence="11" key="1">
    <citation type="submission" date="2023-01" db="EMBL/GenBank/DDBJ databases">
        <title>Human gut microbiome strain richness.</title>
        <authorList>
            <person name="Chen-Liaw A."/>
        </authorList>
    </citation>
    <scope>NUCLEOTIDE SEQUENCE</scope>
    <source>
        <strain evidence="11">D43st1_D9_D43t1_170807</strain>
    </source>
</reference>
<evidence type="ECO:0000256" key="7">
    <source>
        <dbReference type="ARBA" id="ARBA00023136"/>
    </source>
</evidence>
<protein>
    <submittedName>
        <fullName evidence="11">Hemolysin family protein</fullName>
    </submittedName>
</protein>
<dbReference type="Proteomes" id="UP001213042">
    <property type="component" value="Unassembled WGS sequence"/>
</dbReference>
<dbReference type="PROSITE" id="PS51371">
    <property type="entry name" value="CBS"/>
    <property type="match status" value="2"/>
</dbReference>
<dbReference type="Gene3D" id="3.10.580.10">
    <property type="entry name" value="CBS-domain"/>
    <property type="match status" value="1"/>
</dbReference>
<evidence type="ECO:0000256" key="3">
    <source>
        <dbReference type="ARBA" id="ARBA00022692"/>
    </source>
</evidence>
<dbReference type="GO" id="GO:0005886">
    <property type="term" value="C:plasma membrane"/>
    <property type="evidence" value="ECO:0007669"/>
    <property type="project" value="TreeGrafter"/>
</dbReference>
<keyword evidence="6 8" id="KW-0129">CBS domain</keyword>
<evidence type="ECO:0000256" key="9">
    <source>
        <dbReference type="SAM" id="Phobius"/>
    </source>
</evidence>
<comment type="subcellular location">
    <subcellularLocation>
        <location evidence="1">Membrane</location>
        <topology evidence="1">Multi-pass membrane protein</topology>
    </subcellularLocation>
</comment>
<feature type="transmembrane region" description="Helical" evidence="9">
    <location>
        <begin position="69"/>
        <end position="88"/>
    </location>
</feature>
<evidence type="ECO:0000259" key="10">
    <source>
        <dbReference type="PROSITE" id="PS51371"/>
    </source>
</evidence>
<dbReference type="Pfam" id="PF01595">
    <property type="entry name" value="CNNM"/>
    <property type="match status" value="1"/>
</dbReference>
<dbReference type="InterPro" id="IPR036318">
    <property type="entry name" value="FAD-bd_PCMH-like_sf"/>
</dbReference>
<dbReference type="PANTHER" id="PTHR22777:SF17">
    <property type="entry name" value="UPF0053 PROTEIN SLL0260"/>
    <property type="match status" value="1"/>
</dbReference>
<keyword evidence="3 9" id="KW-0812">Transmembrane</keyword>
<evidence type="ECO:0000256" key="1">
    <source>
        <dbReference type="ARBA" id="ARBA00004141"/>
    </source>
</evidence>
<comment type="similarity">
    <text evidence="2">Belongs to the UPF0053 family.</text>
</comment>
<accession>A0AAW6ECB2</accession>
<name>A0AAW6ECB2_9FIRM</name>
<dbReference type="SMART" id="SM00116">
    <property type="entry name" value="CBS"/>
    <property type="match status" value="2"/>
</dbReference>
<evidence type="ECO:0000256" key="8">
    <source>
        <dbReference type="PROSITE-ProRule" id="PRU00703"/>
    </source>
</evidence>
<evidence type="ECO:0000256" key="6">
    <source>
        <dbReference type="ARBA" id="ARBA00023122"/>
    </source>
</evidence>
<dbReference type="CDD" id="cd04590">
    <property type="entry name" value="CBS_pair_CorC_HlyC_assoc"/>
    <property type="match status" value="1"/>
</dbReference>
<dbReference type="Pfam" id="PF00571">
    <property type="entry name" value="CBS"/>
    <property type="match status" value="2"/>
</dbReference>
<feature type="domain" description="CBS" evidence="10">
    <location>
        <begin position="296"/>
        <end position="353"/>
    </location>
</feature>
<dbReference type="EMBL" id="JAQMLU010000004">
    <property type="protein sequence ID" value="MDB8749480.1"/>
    <property type="molecule type" value="Genomic_DNA"/>
</dbReference>
<dbReference type="PANTHER" id="PTHR22777">
    <property type="entry name" value="HEMOLYSIN-RELATED"/>
    <property type="match status" value="1"/>
</dbReference>
<dbReference type="SUPFAM" id="SSF54631">
    <property type="entry name" value="CBS-domain pair"/>
    <property type="match status" value="1"/>
</dbReference>
<dbReference type="InterPro" id="IPR005170">
    <property type="entry name" value="Transptr-assoc_dom"/>
</dbReference>
<dbReference type="InterPro" id="IPR016169">
    <property type="entry name" value="FAD-bd_PCMH_sub2"/>
</dbReference>
<dbReference type="InterPro" id="IPR046342">
    <property type="entry name" value="CBS_dom_sf"/>
</dbReference>
<dbReference type="SUPFAM" id="SSF56176">
    <property type="entry name" value="FAD-binding/transporter-associated domain-like"/>
    <property type="match status" value="1"/>
</dbReference>
<dbReference type="AlphaFoldDB" id="A0AAW6ECB2"/>
<feature type="transmembrane region" description="Helical" evidence="9">
    <location>
        <begin position="103"/>
        <end position="131"/>
    </location>
</feature>
<proteinExistence type="inferred from homology"/>
<sequence length="450" mass="49854">MDDVGRLWTGIGVCAAVILLMAFLTLCENAAVEFNDAKLKKMAEEDKDPKAIKLAALLKRTGRVVATNLIARSIMIIVVSVVGVIFFYEPISDGLYTLFNYQAPYYVSGICSFVIISCLLALVICTFGIGIPKKLCISGKVGEKFILNNCGVYKVFLAVFSPLAAVSGAVSAGILRLFGIKSTNKADSVTEQEILMMVDAVNETGGIEESQAEMISNIFDFDDIEVREVMTHRTEMVAIEENSTLSEAVKLVIGEGFSRIPVYCDNADNISGVIFAKDLLRLVFEEDKKERPVKEFMRDITFVPESNKCGELFKEFTEDKTQIAVVVDDYGGTAGIITMEDLLETIVGSIQDEYDDETEEIQKVSSDCYDMVGTAAFDDVMEALGKEYHGEVDYDTIGGFVMDLLGHVPEDNEKVTVHWENVEFKVLSIHEKKIERLRAVIKRDNEEVTD</sequence>
<organism evidence="11 12">
    <name type="scientific">Ruminococcus bicirculans</name>
    <name type="common">ex Wegman et al. 2014</name>
    <dbReference type="NCBI Taxonomy" id="1160721"/>
    <lineage>
        <taxon>Bacteria</taxon>
        <taxon>Bacillati</taxon>
        <taxon>Bacillota</taxon>
        <taxon>Clostridia</taxon>
        <taxon>Eubacteriales</taxon>
        <taxon>Oscillospiraceae</taxon>
        <taxon>Ruminococcus</taxon>
    </lineage>
</organism>